<comment type="function">
    <text evidence="5">This enzyme is involved in nucleotide metabolism: it produces dUMP, the immediate precursor of thymidine nucleotides and it decreases the intracellular concentration of dUTP so that uracil cannot be incorporated into DNA.</text>
</comment>
<evidence type="ECO:0000256" key="5">
    <source>
        <dbReference type="HAMAP-Rule" id="MF_00116"/>
    </source>
</evidence>
<evidence type="ECO:0000313" key="8">
    <source>
        <dbReference type="Proteomes" id="UP000244810"/>
    </source>
</evidence>
<protein>
    <recommendedName>
        <fullName evidence="5">Deoxyuridine 5'-triphosphate nucleotidohydrolase</fullName>
        <shortName evidence="5">dUTPase</shortName>
        <ecNumber evidence="5">3.6.1.23</ecNumber>
    </recommendedName>
    <alternativeName>
        <fullName evidence="5">dUTP pyrophosphatase</fullName>
    </alternativeName>
</protein>
<keyword evidence="8" id="KW-1185">Reference proteome</keyword>
<accession>A0A2T7UJV5</accession>
<dbReference type="SUPFAM" id="SSF51283">
    <property type="entry name" value="dUTPase-like"/>
    <property type="match status" value="1"/>
</dbReference>
<dbReference type="RefSeq" id="WP_107755113.1">
    <property type="nucleotide sequence ID" value="NZ_QBKF01000021.1"/>
</dbReference>
<evidence type="ECO:0000256" key="4">
    <source>
        <dbReference type="ARBA" id="ARBA00047686"/>
    </source>
</evidence>
<feature type="binding site" evidence="5">
    <location>
        <position position="87"/>
    </location>
    <ligand>
        <name>substrate</name>
    </ligand>
</feature>
<dbReference type="EMBL" id="QDDR01000020">
    <property type="protein sequence ID" value="PVE44947.1"/>
    <property type="molecule type" value="Genomic_DNA"/>
</dbReference>
<dbReference type="EC" id="3.6.1.23" evidence="5"/>
<comment type="catalytic activity">
    <reaction evidence="4 5">
        <text>dUTP + H2O = dUMP + diphosphate + H(+)</text>
        <dbReference type="Rhea" id="RHEA:10248"/>
        <dbReference type="ChEBI" id="CHEBI:15377"/>
        <dbReference type="ChEBI" id="CHEBI:15378"/>
        <dbReference type="ChEBI" id="CHEBI:33019"/>
        <dbReference type="ChEBI" id="CHEBI:61555"/>
        <dbReference type="ChEBI" id="CHEBI:246422"/>
        <dbReference type="EC" id="3.6.1.23"/>
    </reaction>
</comment>
<dbReference type="PANTHER" id="PTHR11241">
    <property type="entry name" value="DEOXYURIDINE 5'-TRIPHOSPHATE NUCLEOTIDOHYDROLASE"/>
    <property type="match status" value="1"/>
</dbReference>
<keyword evidence="3 5" id="KW-0546">Nucleotide metabolism</keyword>
<evidence type="ECO:0000313" key="7">
    <source>
        <dbReference type="EMBL" id="PVE44947.1"/>
    </source>
</evidence>
<dbReference type="OrthoDB" id="9809956at2"/>
<comment type="similarity">
    <text evidence="1 5">Belongs to the dUTPase family.</text>
</comment>
<dbReference type="NCBIfam" id="NF001862">
    <property type="entry name" value="PRK00601.1"/>
    <property type="match status" value="1"/>
</dbReference>
<keyword evidence="5" id="KW-0479">Metal-binding</keyword>
<keyword evidence="2 5" id="KW-0378">Hydrolase</keyword>
<evidence type="ECO:0000256" key="2">
    <source>
        <dbReference type="ARBA" id="ARBA00022801"/>
    </source>
</evidence>
<dbReference type="InterPro" id="IPR008181">
    <property type="entry name" value="dUTPase"/>
</dbReference>
<dbReference type="InterPro" id="IPR029054">
    <property type="entry name" value="dUTPase-like"/>
</dbReference>
<dbReference type="GO" id="GO:0004170">
    <property type="term" value="F:dUTP diphosphatase activity"/>
    <property type="evidence" value="ECO:0007669"/>
    <property type="project" value="UniProtKB-UniRule"/>
</dbReference>
<evidence type="ECO:0000256" key="1">
    <source>
        <dbReference type="ARBA" id="ARBA00006581"/>
    </source>
</evidence>
<dbReference type="UniPathway" id="UPA00610">
    <property type="reaction ID" value="UER00666"/>
</dbReference>
<keyword evidence="5" id="KW-0460">Magnesium</keyword>
<organism evidence="7 8">
    <name type="scientific">Pararhodobacter aggregans</name>
    <dbReference type="NCBI Taxonomy" id="404875"/>
    <lineage>
        <taxon>Bacteria</taxon>
        <taxon>Pseudomonadati</taxon>
        <taxon>Pseudomonadota</taxon>
        <taxon>Alphaproteobacteria</taxon>
        <taxon>Rhodobacterales</taxon>
        <taxon>Paracoccaceae</taxon>
        <taxon>Pararhodobacter</taxon>
    </lineage>
</organism>
<comment type="caution">
    <text evidence="7">The sequence shown here is derived from an EMBL/GenBank/DDBJ whole genome shotgun (WGS) entry which is preliminary data.</text>
</comment>
<comment type="cofactor">
    <cofactor evidence="5">
        <name>Mg(2+)</name>
        <dbReference type="ChEBI" id="CHEBI:18420"/>
    </cofactor>
</comment>
<feature type="binding site" evidence="5">
    <location>
        <begin position="91"/>
        <end position="93"/>
    </location>
    <ligand>
        <name>substrate</name>
    </ligand>
</feature>
<feature type="binding site" evidence="5">
    <location>
        <begin position="74"/>
        <end position="76"/>
    </location>
    <ligand>
        <name>substrate</name>
    </ligand>
</feature>
<dbReference type="InterPro" id="IPR036157">
    <property type="entry name" value="dUTPase-like_sf"/>
</dbReference>
<dbReference type="HAMAP" id="MF_00116">
    <property type="entry name" value="dUTPase_bact"/>
    <property type="match status" value="1"/>
</dbReference>
<dbReference type="GO" id="GO:0046081">
    <property type="term" value="P:dUTP catabolic process"/>
    <property type="evidence" value="ECO:0007669"/>
    <property type="project" value="InterPro"/>
</dbReference>
<name>A0A2T7UJV5_9RHOB</name>
<dbReference type="Pfam" id="PF00692">
    <property type="entry name" value="dUTPase"/>
    <property type="match status" value="1"/>
</dbReference>
<feature type="domain" description="dUTPase-like" evidence="6">
    <location>
        <begin position="17"/>
        <end position="153"/>
    </location>
</feature>
<sequence>MSVLIKVLREGWADPAIELPAYATPGSAGADIRANLRPEDRDTGFTLDPWHRALIPTGLIVEIPQGYEIQVRPRSGLSLKHGITLPNTPGTIDSDYRGPVGVPLINLSDRPYTIQHGERIAQMVVAPVVQGRFLLTEALGETGRGAGGFGSTGRG</sequence>
<dbReference type="PANTHER" id="PTHR11241:SF0">
    <property type="entry name" value="DEOXYURIDINE 5'-TRIPHOSPHATE NUCLEOTIDOHYDROLASE"/>
    <property type="match status" value="1"/>
</dbReference>
<gene>
    <name evidence="5" type="primary">dut</name>
    <name evidence="7" type="ORF">DDE23_24005</name>
</gene>
<dbReference type="GO" id="GO:0006226">
    <property type="term" value="P:dUMP biosynthetic process"/>
    <property type="evidence" value="ECO:0007669"/>
    <property type="project" value="UniProtKB-UniRule"/>
</dbReference>
<reference evidence="7 8" key="1">
    <citation type="journal article" date="2011" name="Syst. Appl. Microbiol.">
        <title>Defluviimonas denitrificans gen. nov., sp. nov., and Pararhodobacter aggregans gen. nov., sp. nov., non-phototrophic Rhodobacteraceae from the biofilter of a marine aquaculture.</title>
        <authorList>
            <person name="Foesel B.U."/>
            <person name="Drake H.L."/>
            <person name="Schramm A."/>
        </authorList>
    </citation>
    <scope>NUCLEOTIDE SEQUENCE [LARGE SCALE GENOMIC DNA]</scope>
    <source>
        <strain evidence="7 8">D1-19</strain>
    </source>
</reference>
<dbReference type="AlphaFoldDB" id="A0A2T7UJV5"/>
<dbReference type="GO" id="GO:0000287">
    <property type="term" value="F:magnesium ion binding"/>
    <property type="evidence" value="ECO:0007669"/>
    <property type="project" value="UniProtKB-UniRule"/>
</dbReference>
<dbReference type="InterPro" id="IPR033704">
    <property type="entry name" value="dUTPase_trimeric"/>
</dbReference>
<comment type="pathway">
    <text evidence="5">Pyrimidine metabolism; dUMP biosynthesis; dUMP from dCTP (dUTP route): step 2/2.</text>
</comment>
<dbReference type="Proteomes" id="UP000244810">
    <property type="component" value="Unassembled WGS sequence"/>
</dbReference>
<evidence type="ECO:0000256" key="3">
    <source>
        <dbReference type="ARBA" id="ARBA00023080"/>
    </source>
</evidence>
<dbReference type="Gene3D" id="2.70.40.10">
    <property type="match status" value="1"/>
</dbReference>
<dbReference type="CDD" id="cd07557">
    <property type="entry name" value="trimeric_dUTPase"/>
    <property type="match status" value="1"/>
</dbReference>
<proteinExistence type="inferred from homology"/>
<comment type="caution">
    <text evidence="5">Lacks conserved residue(s) required for the propagation of feature annotation.</text>
</comment>
<dbReference type="NCBIfam" id="TIGR00576">
    <property type="entry name" value="dut"/>
    <property type="match status" value="1"/>
</dbReference>
<evidence type="ECO:0000259" key="6">
    <source>
        <dbReference type="Pfam" id="PF00692"/>
    </source>
</evidence>